<dbReference type="InterPro" id="IPR001387">
    <property type="entry name" value="Cro/C1-type_HTH"/>
</dbReference>
<dbReference type="Proteomes" id="UP000005940">
    <property type="component" value="Chromosome"/>
</dbReference>
<dbReference type="InterPro" id="IPR010982">
    <property type="entry name" value="Lambda_DNA-bd_dom_sf"/>
</dbReference>
<dbReference type="InterPro" id="IPR043917">
    <property type="entry name" value="DUF5753"/>
</dbReference>
<dbReference type="Pfam" id="PF13560">
    <property type="entry name" value="HTH_31"/>
    <property type="match status" value="1"/>
</dbReference>
<evidence type="ECO:0000259" key="1">
    <source>
        <dbReference type="PROSITE" id="PS50943"/>
    </source>
</evidence>
<sequence>MTASARPRPGPVVGGAVLRAMRQAHRLTAQQLATEAGISTRALHRAETGRSTPREAPVIHRIIERYAPDWPVHACELLQLAHSSGSVRDYGTGSYDRLAALESLSGTLVLAALDTIPAPLRATGYQQALREAGDIPLHSPSRALRHPGHGKKLMVYLGEMALYQLGGPDIAAEQIDHLIGLAPYTPIHVIPWGPSRLATHLRPHPATVYAQYWFRPTPLDSAETLALGAWYPTPEQSVIPAVLDTCRTQALPRTESLDVLRAAQQHHARRRGLPAQPPADTKATARSFRPRSPAPC</sequence>
<accession>I2N870</accession>
<dbReference type="CDD" id="cd00093">
    <property type="entry name" value="HTH_XRE"/>
    <property type="match status" value="1"/>
</dbReference>
<keyword evidence="3" id="KW-1185">Reference proteome</keyword>
<dbReference type="PROSITE" id="PS50943">
    <property type="entry name" value="HTH_CROC1"/>
    <property type="match status" value="1"/>
</dbReference>
<evidence type="ECO:0000313" key="3">
    <source>
        <dbReference type="Proteomes" id="UP000005940"/>
    </source>
</evidence>
<dbReference type="Pfam" id="PF19054">
    <property type="entry name" value="DUF5753"/>
    <property type="match status" value="1"/>
</dbReference>
<dbReference type="RefSeq" id="WP_006345931.1">
    <property type="nucleotide sequence ID" value="NZ_CP029159.1"/>
</dbReference>
<organism evidence="2 3">
    <name type="scientific">Streptomyces tsukubensis (strain DSM 42081 / NBRC 108919 / NRRL 18488 / 9993)</name>
    <dbReference type="NCBI Taxonomy" id="1114943"/>
    <lineage>
        <taxon>Bacteria</taxon>
        <taxon>Bacillati</taxon>
        <taxon>Actinomycetota</taxon>
        <taxon>Actinomycetes</taxon>
        <taxon>Kitasatosporales</taxon>
        <taxon>Streptomycetaceae</taxon>
        <taxon>Streptomyces</taxon>
    </lineage>
</organism>
<dbReference type="EMBL" id="CP029159">
    <property type="protein sequence ID" value="QKM66930.1"/>
    <property type="molecule type" value="Genomic_DNA"/>
</dbReference>
<dbReference type="Gene3D" id="1.10.260.40">
    <property type="entry name" value="lambda repressor-like DNA-binding domains"/>
    <property type="match status" value="1"/>
</dbReference>
<evidence type="ECO:0000313" key="2">
    <source>
        <dbReference type="EMBL" id="QKM66930.1"/>
    </source>
</evidence>
<reference evidence="2 3" key="1">
    <citation type="journal article" date="2012" name="J. Bacteriol.">
        <title>Draft genome of Streptomyces tsukubaensis NRRL 18488, the producer of the clinically important immunosuppressant tacrolimus (FK506).</title>
        <authorList>
            <person name="Barreiro C."/>
            <person name="Prieto C."/>
            <person name="Sola-Landa A."/>
            <person name="Solera E."/>
            <person name="Martinez-Castro M."/>
            <person name="Perez-Redondo R."/>
            <person name="Garcia-Estrada C."/>
            <person name="Aparicio J.F."/>
            <person name="Fernandez-Martinez L.T."/>
            <person name="Santos-Aberturas J."/>
            <person name="Salehi-Najafabadi Z."/>
            <person name="Rodriguez-Garcia A."/>
            <person name="Tauch A."/>
            <person name="Martin J.F."/>
        </authorList>
    </citation>
    <scope>NUCLEOTIDE SEQUENCE [LARGE SCALE GENOMIC DNA]</scope>
    <source>
        <strain evidence="3">DSM 42081 / NBRC 108919 / NRRL 18488 / 9993</strain>
    </source>
</reference>
<feature type="domain" description="HTH cro/C1-type" evidence="1">
    <location>
        <begin position="18"/>
        <end position="53"/>
    </location>
</feature>
<name>I2N870_STRT9</name>
<protein>
    <submittedName>
        <fullName evidence="2">XRE family transcriptional regulator</fullName>
    </submittedName>
</protein>
<proteinExistence type="predicted"/>
<gene>
    <name evidence="2" type="ORF">STSU_006825</name>
</gene>
<dbReference type="AlphaFoldDB" id="I2N870"/>
<dbReference type="GO" id="GO:0003677">
    <property type="term" value="F:DNA binding"/>
    <property type="evidence" value="ECO:0007669"/>
    <property type="project" value="InterPro"/>
</dbReference>
<dbReference type="SUPFAM" id="SSF47413">
    <property type="entry name" value="lambda repressor-like DNA-binding domains"/>
    <property type="match status" value="1"/>
</dbReference>